<evidence type="ECO:0000256" key="1">
    <source>
        <dbReference type="SAM" id="Coils"/>
    </source>
</evidence>
<keyword evidence="3" id="KW-1185">Reference proteome</keyword>
<organism evidence="2 3">
    <name type="scientific">Brachionus plicatilis</name>
    <name type="common">Marine rotifer</name>
    <name type="synonym">Brachionus muelleri</name>
    <dbReference type="NCBI Taxonomy" id="10195"/>
    <lineage>
        <taxon>Eukaryota</taxon>
        <taxon>Metazoa</taxon>
        <taxon>Spiralia</taxon>
        <taxon>Gnathifera</taxon>
        <taxon>Rotifera</taxon>
        <taxon>Eurotatoria</taxon>
        <taxon>Monogononta</taxon>
        <taxon>Pseudotrocha</taxon>
        <taxon>Ploima</taxon>
        <taxon>Brachionidae</taxon>
        <taxon>Brachionus</taxon>
    </lineage>
</organism>
<evidence type="ECO:0000313" key="2">
    <source>
        <dbReference type="EMBL" id="RNA13190.1"/>
    </source>
</evidence>
<dbReference type="EMBL" id="REGN01005480">
    <property type="protein sequence ID" value="RNA13190.1"/>
    <property type="molecule type" value="Genomic_DNA"/>
</dbReference>
<gene>
    <name evidence="2" type="ORF">BpHYR1_046454</name>
</gene>
<feature type="coiled-coil region" evidence="1">
    <location>
        <begin position="37"/>
        <end position="137"/>
    </location>
</feature>
<dbReference type="STRING" id="10195.A0A3M7QPD2"/>
<accession>A0A3M7QPD2</accession>
<name>A0A3M7QPD2_BRAPC</name>
<comment type="caution">
    <text evidence="2">The sequence shown here is derived from an EMBL/GenBank/DDBJ whole genome shotgun (WGS) entry which is preliminary data.</text>
</comment>
<dbReference type="InterPro" id="IPR038799">
    <property type="entry name" value="LEKR1"/>
</dbReference>
<dbReference type="Proteomes" id="UP000276133">
    <property type="component" value="Unassembled WGS sequence"/>
</dbReference>
<dbReference type="AlphaFoldDB" id="A0A3M7QPD2"/>
<reference evidence="2 3" key="1">
    <citation type="journal article" date="2018" name="Sci. Rep.">
        <title>Genomic signatures of local adaptation to the degree of environmental predictability in rotifers.</title>
        <authorList>
            <person name="Franch-Gras L."/>
            <person name="Hahn C."/>
            <person name="Garcia-Roger E.M."/>
            <person name="Carmona M.J."/>
            <person name="Serra M."/>
            <person name="Gomez A."/>
        </authorList>
    </citation>
    <scope>NUCLEOTIDE SEQUENCE [LARGE SCALE GENOMIC DNA]</scope>
    <source>
        <strain evidence="2">HYR1</strain>
    </source>
</reference>
<dbReference type="Gene3D" id="1.10.287.1490">
    <property type="match status" value="1"/>
</dbReference>
<protein>
    <submittedName>
        <fullName evidence="2">Leucine-glutamate-and lysine-rich 1-like</fullName>
    </submittedName>
</protein>
<feature type="non-terminal residue" evidence="2">
    <location>
        <position position="184"/>
    </location>
</feature>
<dbReference type="PANTHER" id="PTHR34251:SF1">
    <property type="entry name" value="LEUCINE, GLUTAMATE AND LYSINE RICH 1"/>
    <property type="match status" value="1"/>
</dbReference>
<evidence type="ECO:0000313" key="3">
    <source>
        <dbReference type="Proteomes" id="UP000276133"/>
    </source>
</evidence>
<keyword evidence="1" id="KW-0175">Coiled coil</keyword>
<dbReference type="PANTHER" id="PTHR34251">
    <property type="entry name" value="LEUCINE-, GLUTAMATE- AND LYSINE-RICH PROTEIN 1"/>
    <property type="match status" value="1"/>
</dbReference>
<sequence length="184" mass="21639">MSETSKSFEKHVPVFPLPNEILEMQRDETVCQFCGVSYLIHNEIKKLEDKIKELEQKVRDHDFMKQKMKNYDQINDDLNLKIQDLEEKVSDRTQMISSLNNDLESRGLDNNRLRKKVQDLENENYACSATMEALKNKFLKYKSVVMDTQVTLSSQKSDLKAIEIQSKDQINMMRHYVSNLQTQV</sequence>
<dbReference type="OrthoDB" id="10256467at2759"/>
<proteinExistence type="predicted"/>